<accession>A0ABT4RM75</accession>
<organism evidence="1 2">
    <name type="scientific">Solirubrobacter deserti</name>
    <dbReference type="NCBI Taxonomy" id="2282478"/>
    <lineage>
        <taxon>Bacteria</taxon>
        <taxon>Bacillati</taxon>
        <taxon>Actinomycetota</taxon>
        <taxon>Thermoleophilia</taxon>
        <taxon>Solirubrobacterales</taxon>
        <taxon>Solirubrobacteraceae</taxon>
        <taxon>Solirubrobacter</taxon>
    </lineage>
</organism>
<sequence>MTWLIGIASLWLFVCLLAVSLCAMARRGDDALAALAYAREEDEEVGFVAAFAEPQVAPERVRPQPAPRSAR</sequence>
<gene>
    <name evidence="1" type="ORF">OJ962_19380</name>
</gene>
<proteinExistence type="predicted"/>
<evidence type="ECO:0000313" key="2">
    <source>
        <dbReference type="Proteomes" id="UP001147700"/>
    </source>
</evidence>
<name>A0ABT4RM75_9ACTN</name>
<reference evidence="1" key="1">
    <citation type="submission" date="2022-10" db="EMBL/GenBank/DDBJ databases">
        <title>The WGS of Solirubrobacter sp. CPCC 204708.</title>
        <authorList>
            <person name="Jiang Z."/>
        </authorList>
    </citation>
    <scope>NUCLEOTIDE SEQUENCE</scope>
    <source>
        <strain evidence="1">CPCC 204708</strain>
    </source>
</reference>
<keyword evidence="2" id="KW-1185">Reference proteome</keyword>
<dbReference type="Proteomes" id="UP001147700">
    <property type="component" value="Unassembled WGS sequence"/>
</dbReference>
<dbReference type="RefSeq" id="WP_202955614.1">
    <property type="nucleotide sequence ID" value="NZ_JAPCID010000028.1"/>
</dbReference>
<dbReference type="EMBL" id="JAPCID010000028">
    <property type="protein sequence ID" value="MDA0139672.1"/>
    <property type="molecule type" value="Genomic_DNA"/>
</dbReference>
<comment type="caution">
    <text evidence="1">The sequence shown here is derived from an EMBL/GenBank/DDBJ whole genome shotgun (WGS) entry which is preliminary data.</text>
</comment>
<evidence type="ECO:0000313" key="1">
    <source>
        <dbReference type="EMBL" id="MDA0139672.1"/>
    </source>
</evidence>
<protein>
    <submittedName>
        <fullName evidence="1">Uncharacterized protein</fullName>
    </submittedName>
</protein>